<dbReference type="EMBL" id="BOOR01000010">
    <property type="protein sequence ID" value="GII53447.1"/>
    <property type="molecule type" value="Genomic_DNA"/>
</dbReference>
<keyword evidence="3" id="KW-1185">Reference proteome</keyword>
<organism evidence="2 3">
    <name type="scientific">Planotetraspora thailandica</name>
    <dbReference type="NCBI Taxonomy" id="487172"/>
    <lineage>
        <taxon>Bacteria</taxon>
        <taxon>Bacillati</taxon>
        <taxon>Actinomycetota</taxon>
        <taxon>Actinomycetes</taxon>
        <taxon>Streptosporangiales</taxon>
        <taxon>Streptosporangiaceae</taxon>
        <taxon>Planotetraspora</taxon>
    </lineage>
</organism>
<reference evidence="2" key="1">
    <citation type="submission" date="2021-01" db="EMBL/GenBank/DDBJ databases">
        <title>Whole genome shotgun sequence of Planotetraspora thailandica NBRC 104271.</title>
        <authorList>
            <person name="Komaki H."/>
            <person name="Tamura T."/>
        </authorList>
    </citation>
    <scope>NUCLEOTIDE SEQUENCE</scope>
    <source>
        <strain evidence="2">NBRC 104271</strain>
    </source>
</reference>
<evidence type="ECO:0000256" key="1">
    <source>
        <dbReference type="SAM" id="MobiDB-lite"/>
    </source>
</evidence>
<sequence>MPEPQVSEEGIRAVAVLRDLVARRAVTPNLGPALPPDNPGDDNPGTAGAGIGMAYSPRRVARAASMRSLRVTALKACGARRGEATV</sequence>
<name>A0A8J3UXN7_9ACTN</name>
<comment type="caution">
    <text evidence="2">The sequence shown here is derived from an EMBL/GenBank/DDBJ whole genome shotgun (WGS) entry which is preliminary data.</text>
</comment>
<feature type="region of interest" description="Disordered" evidence="1">
    <location>
        <begin position="28"/>
        <end position="51"/>
    </location>
</feature>
<proteinExistence type="predicted"/>
<gene>
    <name evidence="2" type="ORF">Pth03_18360</name>
</gene>
<evidence type="ECO:0000313" key="3">
    <source>
        <dbReference type="Proteomes" id="UP000605992"/>
    </source>
</evidence>
<protein>
    <submittedName>
        <fullName evidence="2">Uncharacterized protein</fullName>
    </submittedName>
</protein>
<accession>A0A8J3UXN7</accession>
<dbReference type="Proteomes" id="UP000605992">
    <property type="component" value="Unassembled WGS sequence"/>
</dbReference>
<evidence type="ECO:0000313" key="2">
    <source>
        <dbReference type="EMBL" id="GII53447.1"/>
    </source>
</evidence>
<dbReference type="AlphaFoldDB" id="A0A8J3UXN7"/>